<feature type="transmembrane region" description="Helical" evidence="6">
    <location>
        <begin position="188"/>
        <end position="208"/>
    </location>
</feature>
<evidence type="ECO:0000256" key="4">
    <source>
        <dbReference type="ARBA" id="ARBA00022989"/>
    </source>
</evidence>
<keyword evidence="4 6" id="KW-1133">Transmembrane helix</keyword>
<evidence type="ECO:0000313" key="7">
    <source>
        <dbReference type="EMBL" id="TCP07060.1"/>
    </source>
</evidence>
<comment type="caution">
    <text evidence="7">The sequence shown here is derived from an EMBL/GenBank/DDBJ whole genome shotgun (WGS) entry which is preliminary data.</text>
</comment>
<reference evidence="7 8" key="1">
    <citation type="submission" date="2019-03" db="EMBL/GenBank/DDBJ databases">
        <title>Genomic Encyclopedia of Type Strains, Phase IV (KMG-IV): sequencing the most valuable type-strain genomes for metagenomic binning, comparative biology and taxonomic classification.</title>
        <authorList>
            <person name="Goeker M."/>
        </authorList>
    </citation>
    <scope>NUCLEOTIDE SEQUENCE [LARGE SCALE GENOMIC DNA]</scope>
    <source>
        <strain evidence="7 8">DSM 15264</strain>
    </source>
</reference>
<dbReference type="CDD" id="cd06581">
    <property type="entry name" value="TM_PBP1_LivM_like"/>
    <property type="match status" value="1"/>
</dbReference>
<proteinExistence type="predicted"/>
<feature type="transmembrane region" description="Helical" evidence="6">
    <location>
        <begin position="67"/>
        <end position="94"/>
    </location>
</feature>
<dbReference type="PANTHER" id="PTHR30482:SF17">
    <property type="entry name" value="ABC TRANSPORTER ATP-BINDING PROTEIN"/>
    <property type="match status" value="1"/>
</dbReference>
<feature type="transmembrane region" description="Helical" evidence="6">
    <location>
        <begin position="33"/>
        <end position="55"/>
    </location>
</feature>
<evidence type="ECO:0000313" key="8">
    <source>
        <dbReference type="Proteomes" id="UP000294772"/>
    </source>
</evidence>
<dbReference type="InterPro" id="IPR001851">
    <property type="entry name" value="ABC_transp_permease"/>
</dbReference>
<dbReference type="AlphaFoldDB" id="A0AA46DEE4"/>
<dbReference type="InterPro" id="IPR043428">
    <property type="entry name" value="LivM-like"/>
</dbReference>
<sequence>MDAVTSPSPPMTASPRAAAPGAGARTGVLDHPLHWPVALVLLALLVAFPLAAEALDESFYIGLGSRILIFALAATSLNLILGFGGMVSFGHAAFLGIGGYAVGILMQEGITSAWIAWPVAVAAAAAFSFVIGAISLRTRGVYFIMITLAFAQMLYYVMISLRDYGGEDGLPLPARSTLGALDLGDDASFYYVVLVLFVLAFLAIQRLLNARFGHVLQAARENETRMAAIGFPVYRYRLAAFTLAGALAGLAGALAANQSGIISPALMHWSQSGQLMVMVILGGVGHLYGGFVGALVLLLLEEIAVGYTIHWQFGVGAVLLLVVLVAPQGLVGLLPRRRGSA</sequence>
<feature type="transmembrane region" description="Helical" evidence="6">
    <location>
        <begin position="275"/>
        <end position="300"/>
    </location>
</feature>
<dbReference type="RefSeq" id="WP_419186841.1">
    <property type="nucleotide sequence ID" value="NZ_CP064338.1"/>
</dbReference>
<dbReference type="PANTHER" id="PTHR30482">
    <property type="entry name" value="HIGH-AFFINITY BRANCHED-CHAIN AMINO ACID TRANSPORT SYSTEM PERMEASE"/>
    <property type="match status" value="1"/>
</dbReference>
<name>A0AA46DEE4_9BURK</name>
<keyword evidence="3 6" id="KW-0812">Transmembrane</keyword>
<keyword evidence="2" id="KW-1003">Cell membrane</keyword>
<protein>
    <submittedName>
        <fullName evidence="7">Amino acid/amide ABC transporter membrane protein 2 (HAAT family)</fullName>
    </submittedName>
</protein>
<gene>
    <name evidence="7" type="ORF">EV676_10580</name>
</gene>
<comment type="subcellular location">
    <subcellularLocation>
        <location evidence="1">Cell membrane</location>
        <topology evidence="1">Multi-pass membrane protein</topology>
    </subcellularLocation>
</comment>
<dbReference type="GO" id="GO:0005886">
    <property type="term" value="C:plasma membrane"/>
    <property type="evidence" value="ECO:0007669"/>
    <property type="project" value="UniProtKB-SubCell"/>
</dbReference>
<dbReference type="Pfam" id="PF02653">
    <property type="entry name" value="BPD_transp_2"/>
    <property type="match status" value="1"/>
</dbReference>
<organism evidence="7 8">
    <name type="scientific">Caldimonas thermodepolymerans</name>
    <dbReference type="NCBI Taxonomy" id="215580"/>
    <lineage>
        <taxon>Bacteria</taxon>
        <taxon>Pseudomonadati</taxon>
        <taxon>Pseudomonadota</taxon>
        <taxon>Betaproteobacteria</taxon>
        <taxon>Burkholderiales</taxon>
        <taxon>Sphaerotilaceae</taxon>
        <taxon>Caldimonas</taxon>
    </lineage>
</organism>
<evidence type="ECO:0000256" key="6">
    <source>
        <dbReference type="SAM" id="Phobius"/>
    </source>
</evidence>
<keyword evidence="5 6" id="KW-0472">Membrane</keyword>
<evidence type="ECO:0000256" key="5">
    <source>
        <dbReference type="ARBA" id="ARBA00023136"/>
    </source>
</evidence>
<feature type="transmembrane region" description="Helical" evidence="6">
    <location>
        <begin position="312"/>
        <end position="334"/>
    </location>
</feature>
<feature type="transmembrane region" description="Helical" evidence="6">
    <location>
        <begin position="141"/>
        <end position="161"/>
    </location>
</feature>
<feature type="transmembrane region" description="Helical" evidence="6">
    <location>
        <begin position="114"/>
        <end position="134"/>
    </location>
</feature>
<evidence type="ECO:0000256" key="1">
    <source>
        <dbReference type="ARBA" id="ARBA00004651"/>
    </source>
</evidence>
<feature type="transmembrane region" description="Helical" evidence="6">
    <location>
        <begin position="234"/>
        <end position="255"/>
    </location>
</feature>
<dbReference type="Proteomes" id="UP000294772">
    <property type="component" value="Unassembled WGS sequence"/>
</dbReference>
<evidence type="ECO:0000256" key="3">
    <source>
        <dbReference type="ARBA" id="ARBA00022692"/>
    </source>
</evidence>
<dbReference type="EMBL" id="SLXF01000005">
    <property type="protein sequence ID" value="TCP07060.1"/>
    <property type="molecule type" value="Genomic_DNA"/>
</dbReference>
<evidence type="ECO:0000256" key="2">
    <source>
        <dbReference type="ARBA" id="ARBA00022475"/>
    </source>
</evidence>
<dbReference type="GO" id="GO:0015658">
    <property type="term" value="F:branched-chain amino acid transmembrane transporter activity"/>
    <property type="evidence" value="ECO:0007669"/>
    <property type="project" value="InterPro"/>
</dbReference>
<accession>A0AA46DEE4</accession>